<sequence>MRAVITTEAGGPEVLALTDVPTPEPGPGQLLIAVTAAGVNRADILQRQGHYPPPPGESDLIGLEVSGHVAALGADVQGWAVGDACVALLAGGGYAEYVAVNAGQVTRPPEGIDLVSAAGIMEVAATVVSNLDAVRFRDGESILIHGGTGGIGMFAIQYAKAHGATVLTTAGSAEKLDLCLTLGADVALNYHDDWVAGVKDATEGRGVDVILDNMGAKYLTPNVRSLARLGRLVVIGLQGGTKGELNLNALLGKSATVTATSLRFRPAQEKAAIVARVATDVWPLIASGQITIAHQTRFPIEEIRAAHEQLGGGSNVGKVVVTF</sequence>
<evidence type="ECO:0000313" key="4">
    <source>
        <dbReference type="EMBL" id="RXW31448.1"/>
    </source>
</evidence>
<protein>
    <submittedName>
        <fullName evidence="4">NAD(P)H-quinone oxidoreductase</fullName>
    </submittedName>
</protein>
<evidence type="ECO:0000256" key="1">
    <source>
        <dbReference type="ARBA" id="ARBA00022857"/>
    </source>
</evidence>
<dbReference type="PANTHER" id="PTHR48106:SF8">
    <property type="entry name" value="OS02G0805600 PROTEIN"/>
    <property type="match status" value="1"/>
</dbReference>
<keyword evidence="2" id="KW-0560">Oxidoreductase</keyword>
<dbReference type="PANTHER" id="PTHR48106">
    <property type="entry name" value="QUINONE OXIDOREDUCTASE PIG3-RELATED"/>
    <property type="match status" value="1"/>
</dbReference>
<reference evidence="4 5" key="1">
    <citation type="submission" date="2018-01" db="EMBL/GenBank/DDBJ databases">
        <title>Lactibacter flavus gen. nov., sp. nov., a novel bacterium of the family Propionibacteriaceae isolated from raw milk and dairy products.</title>
        <authorList>
            <person name="Wenning M."/>
            <person name="Breitenwieser F."/>
            <person name="Huptas C."/>
            <person name="von Neubeck M."/>
            <person name="Busse H.-J."/>
            <person name="Scherer S."/>
        </authorList>
    </citation>
    <scope>NUCLEOTIDE SEQUENCE [LARGE SCALE GENOMIC DNA]</scope>
    <source>
        <strain evidence="4 5">VG341</strain>
    </source>
</reference>
<accession>A0A4V1Q759</accession>
<comment type="caution">
    <text evidence="4">The sequence shown here is derived from an EMBL/GenBank/DDBJ whole genome shotgun (WGS) entry which is preliminary data.</text>
</comment>
<dbReference type="OrthoDB" id="9780520at2"/>
<keyword evidence="1" id="KW-0521">NADP</keyword>
<proteinExistence type="predicted"/>
<dbReference type="InterPro" id="IPR011032">
    <property type="entry name" value="GroES-like_sf"/>
</dbReference>
<dbReference type="SMART" id="SM00829">
    <property type="entry name" value="PKS_ER"/>
    <property type="match status" value="1"/>
</dbReference>
<evidence type="ECO:0000259" key="3">
    <source>
        <dbReference type="SMART" id="SM00829"/>
    </source>
</evidence>
<dbReference type="GO" id="GO:0016651">
    <property type="term" value="F:oxidoreductase activity, acting on NAD(P)H"/>
    <property type="evidence" value="ECO:0007669"/>
    <property type="project" value="TreeGrafter"/>
</dbReference>
<dbReference type="AlphaFoldDB" id="A0A4V1Q759"/>
<dbReference type="CDD" id="cd05276">
    <property type="entry name" value="p53_inducible_oxidoreductase"/>
    <property type="match status" value="1"/>
</dbReference>
<dbReference type="InterPro" id="IPR014189">
    <property type="entry name" value="Quinone_OxRdtase_PIG3"/>
</dbReference>
<feature type="domain" description="Enoyl reductase (ER)" evidence="3">
    <location>
        <begin position="10"/>
        <end position="321"/>
    </location>
</feature>
<dbReference type="EMBL" id="PPCV01000009">
    <property type="protein sequence ID" value="RXW31448.1"/>
    <property type="molecule type" value="Genomic_DNA"/>
</dbReference>
<dbReference type="Proteomes" id="UP000290624">
    <property type="component" value="Unassembled WGS sequence"/>
</dbReference>
<gene>
    <name evidence="4" type="ORF">C1706_12350</name>
</gene>
<dbReference type="NCBIfam" id="TIGR02824">
    <property type="entry name" value="quinone_pig3"/>
    <property type="match status" value="1"/>
</dbReference>
<dbReference type="Gene3D" id="3.90.180.10">
    <property type="entry name" value="Medium-chain alcohol dehydrogenases, catalytic domain"/>
    <property type="match status" value="1"/>
</dbReference>
<evidence type="ECO:0000313" key="5">
    <source>
        <dbReference type="Proteomes" id="UP000290624"/>
    </source>
</evidence>
<dbReference type="SUPFAM" id="SSF51735">
    <property type="entry name" value="NAD(P)-binding Rossmann-fold domains"/>
    <property type="match status" value="1"/>
</dbReference>
<name>A0A4V1Q759_9ACTN</name>
<keyword evidence="5" id="KW-1185">Reference proteome</keyword>
<dbReference type="InterPro" id="IPR013154">
    <property type="entry name" value="ADH-like_N"/>
</dbReference>
<dbReference type="InterPro" id="IPR013149">
    <property type="entry name" value="ADH-like_C"/>
</dbReference>
<dbReference type="InterPro" id="IPR020843">
    <property type="entry name" value="ER"/>
</dbReference>
<dbReference type="Pfam" id="PF00107">
    <property type="entry name" value="ADH_zinc_N"/>
    <property type="match status" value="1"/>
</dbReference>
<dbReference type="SUPFAM" id="SSF50129">
    <property type="entry name" value="GroES-like"/>
    <property type="match status" value="1"/>
</dbReference>
<organism evidence="4 5">
    <name type="scientific">Propioniciclava flava</name>
    <dbReference type="NCBI Taxonomy" id="2072026"/>
    <lineage>
        <taxon>Bacteria</taxon>
        <taxon>Bacillati</taxon>
        <taxon>Actinomycetota</taxon>
        <taxon>Actinomycetes</taxon>
        <taxon>Propionibacteriales</taxon>
        <taxon>Propionibacteriaceae</taxon>
        <taxon>Propioniciclava</taxon>
    </lineage>
</organism>
<dbReference type="GO" id="GO:0070402">
    <property type="term" value="F:NADPH binding"/>
    <property type="evidence" value="ECO:0007669"/>
    <property type="project" value="TreeGrafter"/>
</dbReference>
<dbReference type="RefSeq" id="WP_129459541.1">
    <property type="nucleotide sequence ID" value="NZ_PPCV01000009.1"/>
</dbReference>
<evidence type="ECO:0000256" key="2">
    <source>
        <dbReference type="ARBA" id="ARBA00023002"/>
    </source>
</evidence>
<dbReference type="Pfam" id="PF08240">
    <property type="entry name" value="ADH_N"/>
    <property type="match status" value="1"/>
</dbReference>
<dbReference type="Gene3D" id="3.40.50.720">
    <property type="entry name" value="NAD(P)-binding Rossmann-like Domain"/>
    <property type="match status" value="1"/>
</dbReference>
<dbReference type="InterPro" id="IPR036291">
    <property type="entry name" value="NAD(P)-bd_dom_sf"/>
</dbReference>